<keyword evidence="2" id="KW-0285">Flavoprotein</keyword>
<proteinExistence type="predicted"/>
<dbReference type="Pfam" id="PF01266">
    <property type="entry name" value="DAO"/>
    <property type="match status" value="1"/>
</dbReference>
<dbReference type="Gene3D" id="3.50.50.60">
    <property type="entry name" value="FAD/NAD(P)-binding domain"/>
    <property type="match status" value="1"/>
</dbReference>
<dbReference type="GO" id="GO:0008115">
    <property type="term" value="F:sarcosine oxidase activity"/>
    <property type="evidence" value="ECO:0007669"/>
    <property type="project" value="TreeGrafter"/>
</dbReference>
<protein>
    <submittedName>
        <fullName evidence="6">FAD dependent oxidoreductase</fullName>
    </submittedName>
</protein>
<dbReference type="PANTHER" id="PTHR10961:SF7">
    <property type="entry name" value="FAD DEPENDENT OXIDOREDUCTASE DOMAIN-CONTAINING PROTEIN"/>
    <property type="match status" value="1"/>
</dbReference>
<evidence type="ECO:0000313" key="6">
    <source>
        <dbReference type="EMBL" id="ADA81070.1"/>
    </source>
</evidence>
<reference evidence="6" key="2">
    <citation type="submission" date="2009-12" db="EMBL/GenBank/DDBJ databases">
        <authorList>
            <person name="Summers A.O."/>
            <person name="Shearer J."/>
            <person name="Wireman J."/>
        </authorList>
    </citation>
    <scope>NUCLEOTIDE SEQUENCE</scope>
    <source>
        <strain evidence="6">SK1404</strain>
        <plasmid evidence="6">pSK73</plasmid>
    </source>
</reference>
<sequence>MKDYKVIIIGGGLIGLSTAYNLVKEYNGHPVIDGKDILVLEKNEFFNDKGSSSGNTRQFRYQYTEKYMSDLVIRSIHDWEELQKTTTTKLIEDVGSLWFGDPSLPTTEGGINPAEKTMDQMGIPYKKLTKKQIENWYQFKNLPESYVGFFQKDGGAINLPATLNAFYSQASVSGVQMKENEEVIDIEKVNDKYIVKTGNQEYSTDKIFIATGAYVNNTLKHFDKDLKLDIWDMVSAYFEKTDPNIKYPTWFAFQKENDQNSNLYYGFPEIDWKYKNYIRVAPDYPFAQYDNPSERRQPTEDDYKGTEEWVEEHMKGLDSKAQFKSTCILALPKNKDKLLYFDFVTDDNNVVLQSGGWSAKFAPTFGKIASQLLVNGQTDYDISHFTIEEEDLK</sequence>
<dbReference type="EMBL" id="GQ915269">
    <property type="protein sequence ID" value="ADA81070.1"/>
    <property type="molecule type" value="Genomic_DNA"/>
</dbReference>
<name>D2JL59_STAAU</name>
<keyword evidence="4" id="KW-0560">Oxidoreductase</keyword>
<organism evidence="6">
    <name type="scientific">Staphylococcus aureus</name>
    <dbReference type="NCBI Taxonomy" id="1280"/>
    <lineage>
        <taxon>Bacteria</taxon>
        <taxon>Bacillati</taxon>
        <taxon>Bacillota</taxon>
        <taxon>Bacilli</taxon>
        <taxon>Bacillales</taxon>
        <taxon>Staphylococcaceae</taxon>
        <taxon>Staphylococcus</taxon>
    </lineage>
</organism>
<evidence type="ECO:0000256" key="3">
    <source>
        <dbReference type="ARBA" id="ARBA00022827"/>
    </source>
</evidence>
<dbReference type="AlphaFoldDB" id="D2JL59"/>
<dbReference type="GO" id="GO:0050660">
    <property type="term" value="F:flavin adenine dinucleotide binding"/>
    <property type="evidence" value="ECO:0007669"/>
    <property type="project" value="InterPro"/>
</dbReference>
<keyword evidence="3" id="KW-0274">FAD</keyword>
<dbReference type="InterPro" id="IPR006076">
    <property type="entry name" value="FAD-dep_OxRdtase"/>
</dbReference>
<reference evidence="6" key="1">
    <citation type="submission" date="2009-09" db="EMBL/GenBank/DDBJ databases">
        <authorList>
            <person name="Gill J."/>
            <person name="Borman J."/>
            <person name="Shetty J."/>
            <person name="Hostetler J."/>
            <person name="Durkin S."/>
            <person name="Montgomery B."/>
        </authorList>
    </citation>
    <scope>NUCLEOTIDE SEQUENCE</scope>
    <source>
        <strain evidence="6">SK1404</strain>
        <plasmid evidence="6">pSK73</plasmid>
    </source>
</reference>
<comment type="cofactor">
    <cofactor evidence="1">
        <name>FAD</name>
        <dbReference type="ChEBI" id="CHEBI:57692"/>
    </cofactor>
</comment>
<dbReference type="Gene3D" id="3.30.9.10">
    <property type="entry name" value="D-Amino Acid Oxidase, subunit A, domain 2"/>
    <property type="match status" value="1"/>
</dbReference>
<dbReference type="InterPro" id="IPR036188">
    <property type="entry name" value="FAD/NAD-bd_sf"/>
</dbReference>
<dbReference type="InterPro" id="IPR045170">
    <property type="entry name" value="MTOX"/>
</dbReference>
<dbReference type="SUPFAM" id="SSF51905">
    <property type="entry name" value="FAD/NAD(P)-binding domain"/>
    <property type="match status" value="1"/>
</dbReference>
<evidence type="ECO:0000256" key="4">
    <source>
        <dbReference type="ARBA" id="ARBA00023002"/>
    </source>
</evidence>
<evidence type="ECO:0000256" key="1">
    <source>
        <dbReference type="ARBA" id="ARBA00001974"/>
    </source>
</evidence>
<feature type="domain" description="FAD dependent oxidoreductase" evidence="5">
    <location>
        <begin position="5"/>
        <end position="372"/>
    </location>
</feature>
<dbReference type="RefSeq" id="WP_172687457.1">
    <property type="nucleotide sequence ID" value="NZ_KX149096.1"/>
</dbReference>
<accession>D2JL59</accession>
<geneLocation type="plasmid" evidence="6">
    <name>pSK73</name>
</geneLocation>
<evidence type="ECO:0000259" key="5">
    <source>
        <dbReference type="Pfam" id="PF01266"/>
    </source>
</evidence>
<gene>
    <name evidence="6" type="ORF">SAP089B_016</name>
</gene>
<dbReference type="PANTHER" id="PTHR10961">
    <property type="entry name" value="PEROXISOMAL SARCOSINE OXIDASE"/>
    <property type="match status" value="1"/>
</dbReference>
<keyword evidence="6" id="KW-0614">Plasmid</keyword>
<evidence type="ECO:0000256" key="2">
    <source>
        <dbReference type="ARBA" id="ARBA00022630"/>
    </source>
</evidence>